<sequence>MRLLGNTYSSVSLPTATLIGAADAPDVTRRVDSRPCLQLSIPVTVAADNYIFDGPLIANNSDAVEFSLALDASDKTGNRVLGTAVVSGTFEISAQLCTPDSGAKASILQIASHGITFEKRYWDSEYRPERYSYVDAALSQDHSILTYDRLGDGQSSRPDGIAIVQAPLHIEILKFITDLARSG</sequence>
<name>A0ABR2X8Z8_9PEZI</name>
<protein>
    <submittedName>
        <fullName evidence="1">Uncharacterized protein</fullName>
    </submittedName>
</protein>
<gene>
    <name evidence="1" type="ORF">SCAR479_13054</name>
</gene>
<organism evidence="1 2">
    <name type="scientific">Seiridium cardinale</name>
    <dbReference type="NCBI Taxonomy" id="138064"/>
    <lineage>
        <taxon>Eukaryota</taxon>
        <taxon>Fungi</taxon>
        <taxon>Dikarya</taxon>
        <taxon>Ascomycota</taxon>
        <taxon>Pezizomycotina</taxon>
        <taxon>Sordariomycetes</taxon>
        <taxon>Xylariomycetidae</taxon>
        <taxon>Amphisphaeriales</taxon>
        <taxon>Sporocadaceae</taxon>
        <taxon>Seiridium</taxon>
    </lineage>
</organism>
<reference evidence="1 2" key="1">
    <citation type="submission" date="2024-02" db="EMBL/GenBank/DDBJ databases">
        <title>First draft genome assembly of two strains of Seiridium cardinale.</title>
        <authorList>
            <person name="Emiliani G."/>
            <person name="Scali E."/>
        </authorList>
    </citation>
    <scope>NUCLEOTIDE SEQUENCE [LARGE SCALE GENOMIC DNA]</scope>
    <source>
        <strain evidence="1 2">BM-138-000479</strain>
    </source>
</reference>
<accession>A0ABR2X8Z8</accession>
<proteinExistence type="predicted"/>
<keyword evidence="2" id="KW-1185">Reference proteome</keyword>
<dbReference type="EMBL" id="JARVKM010000097">
    <property type="protein sequence ID" value="KAK9770243.1"/>
    <property type="molecule type" value="Genomic_DNA"/>
</dbReference>
<evidence type="ECO:0000313" key="2">
    <source>
        <dbReference type="Proteomes" id="UP001465668"/>
    </source>
</evidence>
<evidence type="ECO:0000313" key="1">
    <source>
        <dbReference type="EMBL" id="KAK9770243.1"/>
    </source>
</evidence>
<dbReference type="Proteomes" id="UP001465668">
    <property type="component" value="Unassembled WGS sequence"/>
</dbReference>
<comment type="caution">
    <text evidence="1">The sequence shown here is derived from an EMBL/GenBank/DDBJ whole genome shotgun (WGS) entry which is preliminary data.</text>
</comment>